<feature type="domain" description="DUF3828" evidence="1">
    <location>
        <begin position="41"/>
        <end position="155"/>
    </location>
</feature>
<organism evidence="2 3">
    <name type="scientific">Halpernia frigidisoli</name>
    <dbReference type="NCBI Taxonomy" id="1125876"/>
    <lineage>
        <taxon>Bacteria</taxon>
        <taxon>Pseudomonadati</taxon>
        <taxon>Bacteroidota</taxon>
        <taxon>Flavobacteriia</taxon>
        <taxon>Flavobacteriales</taxon>
        <taxon>Weeksellaceae</taxon>
        <taxon>Chryseobacterium group</taxon>
        <taxon>Halpernia</taxon>
    </lineage>
</organism>
<dbReference type="EMBL" id="FOQT01000005">
    <property type="protein sequence ID" value="SFI49969.1"/>
    <property type="molecule type" value="Genomic_DNA"/>
</dbReference>
<dbReference type="Proteomes" id="UP000198931">
    <property type="component" value="Unassembled WGS sequence"/>
</dbReference>
<dbReference type="Gene3D" id="3.10.450.50">
    <property type="match status" value="1"/>
</dbReference>
<sequence length="326" mass="38208">MKNLFSLLIFISVLISCKQETKNFSKIELKKDTVGVIKSKDAVNTLKEYYFKFYGSDKTINDRKLLQKYVSERVLKRIDSLTANPENLILDYDPFIKGQDYDGNAIRKTLKIEPLQNENEYRVSFSQFGTQNEKYTDIDLQLKKGKKNNFVIDAILNDEYLNFNKNSKKNEHIKFYVLDSAKLQLQKYSYKISVLEKNENKNKDNVQHNSNPIILFKGNQKISENDNLIFSYNDNCPADGFQRIVSKNNYFTIEQTYCKDFLIAHSYTTFKVNENGNIILYKYGEEYNDRSNPDKDIKSVTKTSKDFGDIKFENVTENFLHNLIQN</sequence>
<evidence type="ECO:0000313" key="2">
    <source>
        <dbReference type="EMBL" id="SFI49969.1"/>
    </source>
</evidence>
<evidence type="ECO:0000259" key="1">
    <source>
        <dbReference type="Pfam" id="PF12883"/>
    </source>
</evidence>
<dbReference type="STRING" id="1125876.SAMN05443292_2728"/>
<name>A0A1I3IPZ3_9FLAO</name>
<evidence type="ECO:0000313" key="3">
    <source>
        <dbReference type="Proteomes" id="UP000198931"/>
    </source>
</evidence>
<dbReference type="PROSITE" id="PS51257">
    <property type="entry name" value="PROKAR_LIPOPROTEIN"/>
    <property type="match status" value="1"/>
</dbReference>
<dbReference type="AlphaFoldDB" id="A0A1I3IPZ3"/>
<dbReference type="InterPro" id="IPR024289">
    <property type="entry name" value="DUF3828"/>
</dbReference>
<gene>
    <name evidence="2" type="ORF">SAMN05443292_2728</name>
</gene>
<accession>A0A1I3IPZ3</accession>
<keyword evidence="3" id="KW-1185">Reference proteome</keyword>
<dbReference type="Pfam" id="PF12883">
    <property type="entry name" value="DUF3828"/>
    <property type="match status" value="1"/>
</dbReference>
<reference evidence="2 3" key="1">
    <citation type="submission" date="2016-10" db="EMBL/GenBank/DDBJ databases">
        <authorList>
            <person name="de Groot N.N."/>
        </authorList>
    </citation>
    <scope>NUCLEOTIDE SEQUENCE [LARGE SCALE GENOMIC DNA]</scope>
    <source>
        <strain evidence="2 3">DSM 26000</strain>
    </source>
</reference>
<dbReference type="OrthoDB" id="1358588at2"/>
<proteinExistence type="predicted"/>
<protein>
    <recommendedName>
        <fullName evidence="1">DUF3828 domain-containing protein</fullName>
    </recommendedName>
</protein>